<organism evidence="5 6">
    <name type="scientific">Trichomonascus ciferrii</name>
    <dbReference type="NCBI Taxonomy" id="44093"/>
    <lineage>
        <taxon>Eukaryota</taxon>
        <taxon>Fungi</taxon>
        <taxon>Dikarya</taxon>
        <taxon>Ascomycota</taxon>
        <taxon>Saccharomycotina</taxon>
        <taxon>Dipodascomycetes</taxon>
        <taxon>Dipodascales</taxon>
        <taxon>Trichomonascaceae</taxon>
        <taxon>Trichomonascus</taxon>
        <taxon>Trichomonascus ciferrii complex</taxon>
    </lineage>
</organism>
<dbReference type="SUPFAM" id="SSF56801">
    <property type="entry name" value="Acetyl-CoA synthetase-like"/>
    <property type="match status" value="1"/>
</dbReference>
<name>A0A642VCK1_9ASCO</name>
<reference evidence="5" key="1">
    <citation type="journal article" date="2019" name="G3 (Bethesda)">
        <title>Genome Assemblies of Two Rare Opportunistic Yeast Pathogens: Diutina rugosa (syn. Candida rugosa) and Trichomonascus ciferrii (syn. Candida ciferrii).</title>
        <authorList>
            <person name="Mixao V."/>
            <person name="Saus E."/>
            <person name="Hansen A.P."/>
            <person name="Lass-Florl C."/>
            <person name="Gabaldon T."/>
        </authorList>
    </citation>
    <scope>NUCLEOTIDE SEQUENCE</scope>
    <source>
        <strain evidence="5">CBS 4856</strain>
    </source>
</reference>
<evidence type="ECO:0000313" key="5">
    <source>
        <dbReference type="EMBL" id="KAA8916665.1"/>
    </source>
</evidence>
<feature type="domain" description="AMP-binding enzyme C-terminal" evidence="4">
    <location>
        <begin position="443"/>
        <end position="518"/>
    </location>
</feature>
<dbReference type="PANTHER" id="PTHR24096:SF149">
    <property type="entry name" value="AMP-BINDING DOMAIN-CONTAINING PROTEIN-RELATED"/>
    <property type="match status" value="1"/>
</dbReference>
<comment type="similarity">
    <text evidence="1">Belongs to the ATP-dependent AMP-binding enzyme family.</text>
</comment>
<dbReference type="InterPro" id="IPR042099">
    <property type="entry name" value="ANL_N_sf"/>
</dbReference>
<dbReference type="VEuPathDB" id="FungiDB:TRICI_001191"/>
<dbReference type="Gene3D" id="3.40.50.12780">
    <property type="entry name" value="N-terminal domain of ligase-like"/>
    <property type="match status" value="1"/>
</dbReference>
<dbReference type="Gene3D" id="3.30.300.30">
    <property type="match status" value="1"/>
</dbReference>
<evidence type="ECO:0008006" key="7">
    <source>
        <dbReference type="Google" id="ProtNLM"/>
    </source>
</evidence>
<comment type="caution">
    <text evidence="5">The sequence shown here is derived from an EMBL/GenBank/DDBJ whole genome shotgun (WGS) entry which is preliminary data.</text>
</comment>
<dbReference type="CDD" id="cd05911">
    <property type="entry name" value="Firefly_Luc_like"/>
    <property type="match status" value="1"/>
</dbReference>
<dbReference type="InterPro" id="IPR025110">
    <property type="entry name" value="AMP-bd_C"/>
</dbReference>
<evidence type="ECO:0000259" key="4">
    <source>
        <dbReference type="Pfam" id="PF13193"/>
    </source>
</evidence>
<dbReference type="GO" id="GO:0019748">
    <property type="term" value="P:secondary metabolic process"/>
    <property type="evidence" value="ECO:0007669"/>
    <property type="project" value="TreeGrafter"/>
</dbReference>
<dbReference type="PROSITE" id="PS00455">
    <property type="entry name" value="AMP_BINDING"/>
    <property type="match status" value="1"/>
</dbReference>
<dbReference type="InterPro" id="IPR020845">
    <property type="entry name" value="AMP-binding_CS"/>
</dbReference>
<dbReference type="Proteomes" id="UP000761534">
    <property type="component" value="Unassembled WGS sequence"/>
</dbReference>
<proteinExistence type="inferred from homology"/>
<feature type="domain" description="AMP-dependent synthetase/ligase" evidence="3">
    <location>
        <begin position="31"/>
        <end position="392"/>
    </location>
</feature>
<keyword evidence="6" id="KW-1185">Reference proteome</keyword>
<dbReference type="Pfam" id="PF00501">
    <property type="entry name" value="AMP-binding"/>
    <property type="match status" value="1"/>
</dbReference>
<dbReference type="EMBL" id="SWFS01000091">
    <property type="protein sequence ID" value="KAA8916665.1"/>
    <property type="molecule type" value="Genomic_DNA"/>
</dbReference>
<evidence type="ECO:0000256" key="1">
    <source>
        <dbReference type="ARBA" id="ARBA00006432"/>
    </source>
</evidence>
<protein>
    <recommendedName>
        <fullName evidence="7">AMP-dependent synthetase/ligase domain-containing protein</fullName>
    </recommendedName>
</protein>
<evidence type="ECO:0000313" key="6">
    <source>
        <dbReference type="Proteomes" id="UP000761534"/>
    </source>
</evidence>
<keyword evidence="2" id="KW-0436">Ligase</keyword>
<dbReference type="OrthoDB" id="1700726at2759"/>
<dbReference type="InterPro" id="IPR045851">
    <property type="entry name" value="AMP-bd_C_sf"/>
</dbReference>
<dbReference type="GO" id="GO:0016405">
    <property type="term" value="F:CoA-ligase activity"/>
    <property type="evidence" value="ECO:0007669"/>
    <property type="project" value="TreeGrafter"/>
</dbReference>
<dbReference type="Pfam" id="PF13193">
    <property type="entry name" value="AMP-binding_C"/>
    <property type="match status" value="1"/>
</dbReference>
<evidence type="ECO:0000259" key="3">
    <source>
        <dbReference type="Pfam" id="PF00501"/>
    </source>
</evidence>
<gene>
    <name evidence="5" type="ORF">TRICI_001191</name>
</gene>
<accession>A0A642VCK1</accession>
<sequence>MTVVYKSPQGPIRNLYHGNAAQFIINSPSVQKNLKKPLYIDANNGKTLTGQQCVDYIKRISYTLRTKFGIGYDDVVCLLVRNSIYVPVLDYGILGCGGIVSPVNVAYLPHEVAHQVRATKAKLVIVSPDLRPTMDEALKEKGLAVDNVITLDDFITEVDRAQGTDEPIKLDKNSCKEKDAFYCFSSGTSGVPKGVMTTHHNATSNCLQQSQSGRSFYHHKKRFGAVLPMSHIYGISSFVFTTFYCANTCVIFERFHLETMLQSIIKYRITNMHLVPPIIVQLAKSPIVDRYLDISKSLREVMSGAAPLSDSLVKKTEKRIKVKIKQGYGMTETSPLSHFFDHDPKRYKAASVGWLVRGQQARIVSQESGKDCPKGKPGELWLKGPNVMKGYLDNPRATKEVLTPDGWYKTGDIAVIDSTGQFYIVDRAKELIKSKGHQVAPAELEAHLLTHPEVIDCAVTGVYEQEEATELPRAFVVLTQKGDPQSIKKWFDSTVARHKRLWGGIVVLEAIPKSPSGKILRKDLRTRKEDKVLGLKEAKL</sequence>
<dbReference type="PANTHER" id="PTHR24096">
    <property type="entry name" value="LONG-CHAIN-FATTY-ACID--COA LIGASE"/>
    <property type="match status" value="1"/>
</dbReference>
<dbReference type="AlphaFoldDB" id="A0A642VCK1"/>
<evidence type="ECO:0000256" key="2">
    <source>
        <dbReference type="ARBA" id="ARBA00022598"/>
    </source>
</evidence>
<dbReference type="InterPro" id="IPR000873">
    <property type="entry name" value="AMP-dep_synth/lig_dom"/>
</dbReference>